<dbReference type="PANTHER" id="PTHR13789:SF238">
    <property type="entry name" value="PUTATIVE (AFU_ORTHOLOGUE AFUA_2G01680)-RELATED"/>
    <property type="match status" value="1"/>
</dbReference>
<keyword evidence="4" id="KW-0560">Oxidoreductase</keyword>
<evidence type="ECO:0000256" key="2">
    <source>
        <dbReference type="ARBA" id="ARBA00022630"/>
    </source>
</evidence>
<organism evidence="7 8">
    <name type="scientific">Neohortaea acidophila</name>
    <dbReference type="NCBI Taxonomy" id="245834"/>
    <lineage>
        <taxon>Eukaryota</taxon>
        <taxon>Fungi</taxon>
        <taxon>Dikarya</taxon>
        <taxon>Ascomycota</taxon>
        <taxon>Pezizomycotina</taxon>
        <taxon>Dothideomycetes</taxon>
        <taxon>Dothideomycetidae</taxon>
        <taxon>Mycosphaerellales</taxon>
        <taxon>Teratosphaeriaceae</taxon>
        <taxon>Neohortaea</taxon>
    </lineage>
</organism>
<dbReference type="SUPFAM" id="SSF51905">
    <property type="entry name" value="FAD/NAD(P)-binding domain"/>
    <property type="match status" value="1"/>
</dbReference>
<dbReference type="InterPro" id="IPR050493">
    <property type="entry name" value="FAD-dep_Monooxygenase_BioMet"/>
</dbReference>
<dbReference type="PRINTS" id="PR00420">
    <property type="entry name" value="RNGMNOXGNASE"/>
</dbReference>
<evidence type="ECO:0000256" key="3">
    <source>
        <dbReference type="ARBA" id="ARBA00022827"/>
    </source>
</evidence>
<dbReference type="GeneID" id="54476921"/>
<keyword evidence="2" id="KW-0285">Flavoprotein</keyword>
<dbReference type="InterPro" id="IPR036188">
    <property type="entry name" value="FAD/NAD-bd_sf"/>
</dbReference>
<evidence type="ECO:0000256" key="1">
    <source>
        <dbReference type="ARBA" id="ARBA00007992"/>
    </source>
</evidence>
<evidence type="ECO:0000259" key="6">
    <source>
        <dbReference type="Pfam" id="PF01494"/>
    </source>
</evidence>
<dbReference type="AlphaFoldDB" id="A0A6A6PYR5"/>
<feature type="domain" description="FAD-binding" evidence="6">
    <location>
        <begin position="6"/>
        <end position="360"/>
    </location>
</feature>
<dbReference type="Gene3D" id="3.50.50.60">
    <property type="entry name" value="FAD/NAD(P)-binding domain"/>
    <property type="match status" value="1"/>
</dbReference>
<evidence type="ECO:0000256" key="5">
    <source>
        <dbReference type="ARBA" id="ARBA00023033"/>
    </source>
</evidence>
<dbReference type="PANTHER" id="PTHR13789">
    <property type="entry name" value="MONOOXYGENASE"/>
    <property type="match status" value="1"/>
</dbReference>
<reference evidence="7" key="1">
    <citation type="journal article" date="2020" name="Stud. Mycol.">
        <title>101 Dothideomycetes genomes: a test case for predicting lifestyles and emergence of pathogens.</title>
        <authorList>
            <person name="Haridas S."/>
            <person name="Albert R."/>
            <person name="Binder M."/>
            <person name="Bloem J."/>
            <person name="Labutti K."/>
            <person name="Salamov A."/>
            <person name="Andreopoulos B."/>
            <person name="Baker S."/>
            <person name="Barry K."/>
            <person name="Bills G."/>
            <person name="Bluhm B."/>
            <person name="Cannon C."/>
            <person name="Castanera R."/>
            <person name="Culley D."/>
            <person name="Daum C."/>
            <person name="Ezra D."/>
            <person name="Gonzalez J."/>
            <person name="Henrissat B."/>
            <person name="Kuo A."/>
            <person name="Liang C."/>
            <person name="Lipzen A."/>
            <person name="Lutzoni F."/>
            <person name="Magnuson J."/>
            <person name="Mondo S."/>
            <person name="Nolan M."/>
            <person name="Ohm R."/>
            <person name="Pangilinan J."/>
            <person name="Park H.-J."/>
            <person name="Ramirez L."/>
            <person name="Alfaro M."/>
            <person name="Sun H."/>
            <person name="Tritt A."/>
            <person name="Yoshinaga Y."/>
            <person name="Zwiers L.-H."/>
            <person name="Turgeon B."/>
            <person name="Goodwin S."/>
            <person name="Spatafora J."/>
            <person name="Crous P."/>
            <person name="Grigoriev I."/>
        </authorList>
    </citation>
    <scope>NUCLEOTIDE SEQUENCE</scope>
    <source>
        <strain evidence="7">CBS 113389</strain>
    </source>
</reference>
<keyword evidence="3" id="KW-0274">FAD</keyword>
<gene>
    <name evidence="7" type="ORF">BDY17DRAFT_315552</name>
</gene>
<accession>A0A6A6PYR5</accession>
<dbReference type="InterPro" id="IPR002938">
    <property type="entry name" value="FAD-bd"/>
</dbReference>
<dbReference type="GO" id="GO:0071949">
    <property type="term" value="F:FAD binding"/>
    <property type="evidence" value="ECO:0007669"/>
    <property type="project" value="InterPro"/>
</dbReference>
<proteinExistence type="inferred from homology"/>
<comment type="similarity">
    <text evidence="1">Belongs to the paxM FAD-dependent monooxygenase family.</text>
</comment>
<evidence type="ECO:0000256" key="4">
    <source>
        <dbReference type="ARBA" id="ARBA00023002"/>
    </source>
</evidence>
<dbReference type="Proteomes" id="UP000799767">
    <property type="component" value="Unassembled WGS sequence"/>
</dbReference>
<dbReference type="GO" id="GO:0004497">
    <property type="term" value="F:monooxygenase activity"/>
    <property type="evidence" value="ECO:0007669"/>
    <property type="project" value="UniProtKB-KW"/>
</dbReference>
<name>A0A6A6PYR5_9PEZI</name>
<dbReference type="OrthoDB" id="16820at2759"/>
<dbReference type="RefSeq" id="XP_033591453.1">
    <property type="nucleotide sequence ID" value="XM_033735919.1"/>
</dbReference>
<keyword evidence="8" id="KW-1185">Reference proteome</keyword>
<evidence type="ECO:0000313" key="7">
    <source>
        <dbReference type="EMBL" id="KAF2484884.1"/>
    </source>
</evidence>
<evidence type="ECO:0000313" key="8">
    <source>
        <dbReference type="Proteomes" id="UP000799767"/>
    </source>
</evidence>
<dbReference type="Pfam" id="PF01494">
    <property type="entry name" value="FAD_binding_3"/>
    <property type="match status" value="1"/>
</dbReference>
<sequence length="453" mass="50900">MSDNALDVVIVGGGLGGLAAAISCAIAGHRICVLEASRELAEIGAGLQITPNAARLLEAWGLGPDIEAMGAEPTKLTVHRYRDGRILAQESDFDKNMRRKYGAPFVDMHRADLQQLLYKKARSLGIKVRLGSRVSQIERNTFRPQVLLESGERVSAHLVVGADGLWSRCRESMLGRADKPMPTGDLAYRIILEIGQIGDPELREWIANPEVHFWIGPRAHAVGYSMRGGTMYNIVLLCPDNLPSNISRSKGSVDEMMELFSGWDPILTRFLKHVDSVEKWKLMHREEVESWTNPQKNFVLIGDSCHAMLPYLAQGANSSLEDGAVLGRLLSHVQSRAQLPWAITLYESLRKSRSESIVRETFRQRHDFHLEDGELQQQRDDLFLSQLGKPVDCAFPSRWTCPKVQPWLYGYDSNIVADEAVHAHPYRDEQEELVMKEFRPEEQVPSLLQVSAN</sequence>
<dbReference type="FunFam" id="3.50.50.60:FF:000115">
    <property type="entry name" value="Salicylate hydroxylase, putative"/>
    <property type="match status" value="1"/>
</dbReference>
<dbReference type="SUPFAM" id="SSF54373">
    <property type="entry name" value="FAD-linked reductases, C-terminal domain"/>
    <property type="match status" value="1"/>
</dbReference>
<keyword evidence="5" id="KW-0503">Monooxygenase</keyword>
<protein>
    <submittedName>
        <fullName evidence="7">Salicylate hydroxylase</fullName>
    </submittedName>
</protein>
<dbReference type="EMBL" id="MU001633">
    <property type="protein sequence ID" value="KAF2484884.1"/>
    <property type="molecule type" value="Genomic_DNA"/>
</dbReference>